<dbReference type="Proteomes" id="UP000494269">
    <property type="component" value="Unassembled WGS sequence"/>
</dbReference>
<accession>A0A6S7AIM8</accession>
<dbReference type="Pfam" id="PF16220">
    <property type="entry name" value="DUF4880"/>
    <property type="match status" value="1"/>
</dbReference>
<dbReference type="InterPro" id="IPR012373">
    <property type="entry name" value="Ferrdict_sens_TM"/>
</dbReference>
<dbReference type="EMBL" id="CADIJQ010000010">
    <property type="protein sequence ID" value="CAB3734080.1"/>
    <property type="molecule type" value="Genomic_DNA"/>
</dbReference>
<feature type="domain" description="FecR N-terminal" evidence="2">
    <location>
        <begin position="17"/>
        <end position="59"/>
    </location>
</feature>
<evidence type="ECO:0000313" key="4">
    <source>
        <dbReference type="Proteomes" id="UP000494269"/>
    </source>
</evidence>
<reference evidence="3 4" key="1">
    <citation type="submission" date="2020-04" db="EMBL/GenBank/DDBJ databases">
        <authorList>
            <person name="De Canck E."/>
        </authorList>
    </citation>
    <scope>NUCLEOTIDE SEQUENCE [LARGE SCALE GENOMIC DNA]</scope>
    <source>
        <strain evidence="3 4">LMG 3441</strain>
    </source>
</reference>
<evidence type="ECO:0000259" key="2">
    <source>
        <dbReference type="Pfam" id="PF16220"/>
    </source>
</evidence>
<dbReference type="Pfam" id="PF04773">
    <property type="entry name" value="FecR"/>
    <property type="match status" value="1"/>
</dbReference>
<dbReference type="PIRSF" id="PIRSF018266">
    <property type="entry name" value="FecR"/>
    <property type="match status" value="1"/>
</dbReference>
<dbReference type="InterPro" id="IPR006860">
    <property type="entry name" value="FecR"/>
</dbReference>
<proteinExistence type="predicted"/>
<dbReference type="PANTHER" id="PTHR30273">
    <property type="entry name" value="PERIPLASMIC SIGNAL SENSOR AND SIGMA FACTOR ACTIVATOR FECR-RELATED"/>
    <property type="match status" value="1"/>
</dbReference>
<gene>
    <name evidence="3" type="primary">fecR_15</name>
    <name evidence="3" type="ORF">LMG3441_04947</name>
</gene>
<keyword evidence="4" id="KW-1185">Reference proteome</keyword>
<dbReference type="InterPro" id="IPR032623">
    <property type="entry name" value="FecR_N"/>
</dbReference>
<name>A0A6S7AIM8_9BURK</name>
<evidence type="ECO:0000259" key="1">
    <source>
        <dbReference type="Pfam" id="PF04773"/>
    </source>
</evidence>
<evidence type="ECO:0000313" key="3">
    <source>
        <dbReference type="EMBL" id="CAB3734080.1"/>
    </source>
</evidence>
<dbReference type="GO" id="GO:0016989">
    <property type="term" value="F:sigma factor antagonist activity"/>
    <property type="evidence" value="ECO:0007669"/>
    <property type="project" value="TreeGrafter"/>
</dbReference>
<organism evidence="3 4">
    <name type="scientific">Achromobacter kerstersii</name>
    <dbReference type="NCBI Taxonomy" id="1353890"/>
    <lineage>
        <taxon>Bacteria</taxon>
        <taxon>Pseudomonadati</taxon>
        <taxon>Pseudomonadota</taxon>
        <taxon>Betaproteobacteria</taxon>
        <taxon>Burkholderiales</taxon>
        <taxon>Alcaligenaceae</taxon>
        <taxon>Achromobacter</taxon>
    </lineage>
</organism>
<feature type="domain" description="FecR protein" evidence="1">
    <location>
        <begin position="112"/>
        <end position="207"/>
    </location>
</feature>
<sequence length="322" mass="34578">MSARATGRVELPPAVIREASNWFVRLGAEEATPTDGAACRRWIDADPLHRLAWERVEMLGRQFGQVDPQAGLAALDRVPSRGRRQALKALSLVLGAGGLAAAGLPWRAWSADFTTSVGERRVATLADGTVLSLNTDSAADVRFDGLLRQIVLRRGELHIASHADPHAPARPLVVATPLGRITALGTRFVVRLLDDEAWVAVTDGAVRIEPISGGAGAARVVDSGAGTHFDARAVQAARPAPHADDWVQGALYADAMRLDAFVDALSRHRKGRLVCDPAVAGLRISGSYPLGDTDRILAAVERALPVRVDRFTRYWVTIRPRG</sequence>
<dbReference type="AlphaFoldDB" id="A0A6S7AIM8"/>
<dbReference type="RefSeq" id="WP_175171333.1">
    <property type="nucleotide sequence ID" value="NZ_CADIJQ010000010.1"/>
</dbReference>
<dbReference type="Gene3D" id="2.60.120.1440">
    <property type="match status" value="1"/>
</dbReference>
<protein>
    <submittedName>
        <fullName evidence="3">Protein FecR</fullName>
    </submittedName>
</protein>
<dbReference type="PANTHER" id="PTHR30273:SF2">
    <property type="entry name" value="PROTEIN FECR"/>
    <property type="match status" value="1"/>
</dbReference>